<proteinExistence type="predicted"/>
<protein>
    <submittedName>
        <fullName evidence="2">Uncharacterized protein</fullName>
    </submittedName>
</protein>
<dbReference type="Proteomes" id="UP000503447">
    <property type="component" value="Chromosome"/>
</dbReference>
<accession>A0A6M5YJ31</accession>
<reference evidence="3" key="1">
    <citation type="submission" date="2020-05" db="EMBL/GenBank/DDBJ databases">
        <title>Frigoriglobus tundricola gen. nov., sp. nov., a psychrotolerant cellulolytic planctomycete of the family Gemmataceae with two divergent copies of 16S rRNA gene.</title>
        <authorList>
            <person name="Kulichevskaya I.S."/>
            <person name="Ivanova A.A."/>
            <person name="Naumoff D.G."/>
            <person name="Beletsky A.V."/>
            <person name="Rijpstra W.I.C."/>
            <person name="Sinninghe Damste J.S."/>
            <person name="Mardanov A.V."/>
            <person name="Ravin N.V."/>
            <person name="Dedysh S.N."/>
        </authorList>
    </citation>
    <scope>NUCLEOTIDE SEQUENCE [LARGE SCALE GENOMIC DNA]</scope>
    <source>
        <strain evidence="3">PL17</strain>
    </source>
</reference>
<feature type="chain" id="PRO_5026720492" evidence="1">
    <location>
        <begin position="20"/>
        <end position="292"/>
    </location>
</feature>
<feature type="signal peptide" evidence="1">
    <location>
        <begin position="1"/>
        <end position="19"/>
    </location>
</feature>
<evidence type="ECO:0000313" key="2">
    <source>
        <dbReference type="EMBL" id="QJW93273.1"/>
    </source>
</evidence>
<dbReference type="KEGG" id="ftj:FTUN_0779"/>
<gene>
    <name evidence="2" type="ORF">FTUN_0779</name>
</gene>
<keyword evidence="3" id="KW-1185">Reference proteome</keyword>
<keyword evidence="1" id="KW-0732">Signal</keyword>
<evidence type="ECO:0000256" key="1">
    <source>
        <dbReference type="SAM" id="SignalP"/>
    </source>
</evidence>
<dbReference type="AlphaFoldDB" id="A0A6M5YJ31"/>
<dbReference type="RefSeq" id="WP_227254737.1">
    <property type="nucleotide sequence ID" value="NZ_CP053452.2"/>
</dbReference>
<name>A0A6M5YJ31_9BACT</name>
<dbReference type="EMBL" id="CP053452">
    <property type="protein sequence ID" value="QJW93273.1"/>
    <property type="molecule type" value="Genomic_DNA"/>
</dbReference>
<evidence type="ECO:0000313" key="3">
    <source>
        <dbReference type="Proteomes" id="UP000503447"/>
    </source>
</evidence>
<organism evidence="2 3">
    <name type="scientific">Frigoriglobus tundricola</name>
    <dbReference type="NCBI Taxonomy" id="2774151"/>
    <lineage>
        <taxon>Bacteria</taxon>
        <taxon>Pseudomonadati</taxon>
        <taxon>Planctomycetota</taxon>
        <taxon>Planctomycetia</taxon>
        <taxon>Gemmatales</taxon>
        <taxon>Gemmataceae</taxon>
        <taxon>Frigoriglobus</taxon>
    </lineage>
</organism>
<sequence>MLGAVLALLGACASHTALAAQDDTAQTRIATARAEYESKVDRYQAAVAKWFDKREGDARTTGDRKAVELVKAERAVYSETGALPNGAPDEVRKQLTTARAEFEAAMALAIKDFIRAKKDEDAAVAEQALLAFRREAWKHLAGPKIVVRDDHLRIEPHGDLSTVRKYTGAVEIVVVARTEAENIRLYAPRGACVIFNWEVNPRELRVCRPDGDDRPESGSITTAKAVPLKANVWHTLKWRLTEEGMQIWADGKLVFEEKKAYDLSGTAPITVHAVKSNVDVKEFRVTTLGKNR</sequence>